<reference evidence="2" key="1">
    <citation type="submission" date="2015-11" db="EMBL/GenBank/DDBJ databases">
        <authorList>
            <person name="Blom J."/>
        </authorList>
    </citation>
    <scope>NUCLEOTIDE SEQUENCE [LARGE SCALE GENOMIC DNA]</scope>
    <source>
        <plasmid evidence="2">pEM01</plasmid>
    </source>
</reference>
<name>A0A0U5L9F2_9GAMM</name>
<dbReference type="PATRIC" id="fig|1619313.3.peg.3874"/>
<sequence length="42" mass="4463">MPPVFCSKEARAAAAMMHDGHSFDPEPLAVILPKEVKAISGL</sequence>
<dbReference type="Proteomes" id="UP000059419">
    <property type="component" value="Plasmid pEM01"/>
</dbReference>
<organism evidence="1 2">
    <name type="scientific">Duffyella gerundensis</name>
    <dbReference type="NCBI Taxonomy" id="1619313"/>
    <lineage>
        <taxon>Bacteria</taxon>
        <taxon>Pseudomonadati</taxon>
        <taxon>Pseudomonadota</taxon>
        <taxon>Gammaproteobacteria</taxon>
        <taxon>Enterobacterales</taxon>
        <taxon>Erwiniaceae</taxon>
        <taxon>Duffyella</taxon>
    </lineage>
</organism>
<gene>
    <name evidence="1" type="ORF">EM595_p0262</name>
</gene>
<proteinExistence type="predicted"/>
<dbReference type="AlphaFoldDB" id="A0A0U5L9F2"/>
<dbReference type="KEGG" id="ege:EM595_p0262"/>
<protein>
    <submittedName>
        <fullName evidence="1">Uncharacterized protein</fullName>
    </submittedName>
</protein>
<dbReference type="EMBL" id="LN907828">
    <property type="protein sequence ID" value="CUU25960.1"/>
    <property type="molecule type" value="Genomic_DNA"/>
</dbReference>
<geneLocation type="plasmid" evidence="2">
    <name>pEM01</name>
</geneLocation>
<accession>A0A0U5L9F2</accession>
<evidence type="ECO:0000313" key="1">
    <source>
        <dbReference type="EMBL" id="CUU25960.1"/>
    </source>
</evidence>
<keyword evidence="2" id="KW-1185">Reference proteome</keyword>
<evidence type="ECO:0000313" key="2">
    <source>
        <dbReference type="Proteomes" id="UP000059419"/>
    </source>
</evidence>